<evidence type="ECO:0000256" key="2">
    <source>
        <dbReference type="ARBA" id="ARBA00022723"/>
    </source>
</evidence>
<dbReference type="SUPFAM" id="SSF49785">
    <property type="entry name" value="Galactose-binding domain-like"/>
    <property type="match status" value="1"/>
</dbReference>
<evidence type="ECO:0000256" key="7">
    <source>
        <dbReference type="ARBA" id="ARBA00061362"/>
    </source>
</evidence>
<reference evidence="13" key="1">
    <citation type="submission" date="2021-01" db="EMBL/GenBank/DDBJ databases">
        <authorList>
            <person name="Zahm M."/>
            <person name="Roques C."/>
            <person name="Cabau C."/>
            <person name="Klopp C."/>
            <person name="Donnadieu C."/>
            <person name="Jouanno E."/>
            <person name="Lampietro C."/>
            <person name="Louis A."/>
            <person name="Herpin A."/>
            <person name="Echchiki A."/>
            <person name="Berthelot C."/>
            <person name="Parey E."/>
            <person name="Roest-Crollius H."/>
            <person name="Braasch I."/>
            <person name="Postlethwait J."/>
            <person name="Bobe J."/>
            <person name="Montfort J."/>
            <person name="Bouchez O."/>
            <person name="Begum T."/>
            <person name="Mejri S."/>
            <person name="Adams A."/>
            <person name="Chen W.-J."/>
            <person name="Guiguen Y."/>
        </authorList>
    </citation>
    <scope>NUCLEOTIDE SEQUENCE</scope>
    <source>
        <tissue evidence="13">Blood</tissue>
    </source>
</reference>
<dbReference type="GO" id="GO:0046872">
    <property type="term" value="F:metal ion binding"/>
    <property type="evidence" value="ECO:0007669"/>
    <property type="project" value="UniProtKB-KW"/>
</dbReference>
<organism evidence="13 14">
    <name type="scientific">Albula goreensis</name>
    <dbReference type="NCBI Taxonomy" id="1534307"/>
    <lineage>
        <taxon>Eukaryota</taxon>
        <taxon>Metazoa</taxon>
        <taxon>Chordata</taxon>
        <taxon>Craniata</taxon>
        <taxon>Vertebrata</taxon>
        <taxon>Euteleostomi</taxon>
        <taxon>Actinopterygii</taxon>
        <taxon>Neopterygii</taxon>
        <taxon>Teleostei</taxon>
        <taxon>Albuliformes</taxon>
        <taxon>Albulidae</taxon>
        <taxon>Albula</taxon>
    </lineage>
</organism>
<dbReference type="FunFam" id="2.60.120.260:FF:000081">
    <property type="entry name" value="Intraflagellar transport protein 25 homolog"/>
    <property type="match status" value="1"/>
</dbReference>
<comment type="function">
    <text evidence="6">Component of the IFT complex B required for sonic hedgehog/SHH signaling. May mediate transport of SHH components: required for the export of SMO and PTCH1 receptors out of the cilium and the accumulation of GLI2 at the ciliary tip in response to activation of the SHH pathway, suggesting it is involved in the dynamic transport of SHH signaling molecules within the cilium. Not required for ciliary assembly. Its role in intraflagellar transport is mainly seen in tissues rich in ciliated cells such as kidney and testis. Essential for male fertility, spermiogenesis and sperm flagella formation. Plays a role in the early development of the kidney. May be involved in the regulation of ureteric bud initiation.</text>
</comment>
<dbReference type="GO" id="GO:0030992">
    <property type="term" value="C:intraciliary transport particle B"/>
    <property type="evidence" value="ECO:0007669"/>
    <property type="project" value="InterPro"/>
</dbReference>
<evidence type="ECO:0000256" key="5">
    <source>
        <dbReference type="ARBA" id="ARBA00023273"/>
    </source>
</evidence>
<keyword evidence="4" id="KW-0969">Cilium</keyword>
<name>A0A8T3DTZ6_9TELE</name>
<feature type="domain" description="F5/8 type C" evidence="12">
    <location>
        <begin position="18"/>
        <end position="125"/>
    </location>
</feature>
<dbReference type="PANTHER" id="PTHR33906:SF1">
    <property type="entry name" value="INTRAFLAGELLAR TRANSPORT PROTEIN 25 HOMOLOG"/>
    <property type="match status" value="1"/>
</dbReference>
<keyword evidence="5" id="KW-0966">Cell projection</keyword>
<evidence type="ECO:0000256" key="11">
    <source>
        <dbReference type="ARBA" id="ARBA00077899"/>
    </source>
</evidence>
<evidence type="ECO:0000313" key="13">
    <source>
        <dbReference type="EMBL" id="KAI1900391.1"/>
    </source>
</evidence>
<evidence type="ECO:0000259" key="12">
    <source>
        <dbReference type="Pfam" id="PF00754"/>
    </source>
</evidence>
<sequence length="137" mass="15288">MIDAALSSSGTRVVLATSGDENYPPENIIDGNTETFWISTGMFPQEFILRFSDPLKIKLLTIHSYNVKNLKIEKSASSDATDFDTLSEKEFEHTEGHLQANDFSLTGTTATHLRFIITSGYDHFVSVHRVAIEGVYQ</sequence>
<dbReference type="GO" id="GO:0005813">
    <property type="term" value="C:centrosome"/>
    <property type="evidence" value="ECO:0007669"/>
    <property type="project" value="TreeGrafter"/>
</dbReference>
<dbReference type="AlphaFoldDB" id="A0A8T3DTZ6"/>
<evidence type="ECO:0000256" key="8">
    <source>
        <dbReference type="ARBA" id="ARBA00063061"/>
    </source>
</evidence>
<accession>A0A8T3DTZ6</accession>
<keyword evidence="2" id="KW-0479">Metal-binding</keyword>
<evidence type="ECO:0000256" key="9">
    <source>
        <dbReference type="ARBA" id="ARBA00071135"/>
    </source>
</evidence>
<gene>
    <name evidence="13" type="ORF">AGOR_G00049470</name>
</gene>
<proteinExistence type="inferred from homology"/>
<comment type="caution">
    <text evidence="13">The sequence shown here is derived from an EMBL/GenBank/DDBJ whole genome shotgun (WGS) entry which is preliminary data.</text>
</comment>
<dbReference type="OrthoDB" id="271080at2759"/>
<evidence type="ECO:0000256" key="10">
    <source>
        <dbReference type="ARBA" id="ARBA00076413"/>
    </source>
</evidence>
<dbReference type="PANTHER" id="PTHR33906">
    <property type="entry name" value="INTRAFLAGELLAR TRANSPORT PROTEIN 25 HOMOLOG"/>
    <property type="match status" value="1"/>
</dbReference>
<dbReference type="InterPro" id="IPR008979">
    <property type="entry name" value="Galactose-bd-like_sf"/>
</dbReference>
<evidence type="ECO:0000256" key="4">
    <source>
        <dbReference type="ARBA" id="ARBA00023069"/>
    </source>
</evidence>
<dbReference type="EMBL" id="JAERUA010000004">
    <property type="protein sequence ID" value="KAI1900391.1"/>
    <property type="molecule type" value="Genomic_DNA"/>
</dbReference>
<protein>
    <recommendedName>
        <fullName evidence="9">Intraflagellar transport protein 25 homolog</fullName>
    </recommendedName>
    <alternativeName>
        <fullName evidence="11">Heat shock protein beta-11</fullName>
    </alternativeName>
    <alternativeName>
        <fullName evidence="10">Placental protein 25</fullName>
    </alternativeName>
</protein>
<dbReference type="InterPro" id="IPR033558">
    <property type="entry name" value="IFT25"/>
</dbReference>
<dbReference type="Pfam" id="PF00754">
    <property type="entry name" value="F5_F8_type_C"/>
    <property type="match status" value="1"/>
</dbReference>
<comment type="subcellular location">
    <subcellularLocation>
        <location evidence="1">Cell projection</location>
        <location evidence="1">Cilium</location>
    </subcellularLocation>
</comment>
<keyword evidence="14" id="KW-1185">Reference proteome</keyword>
<evidence type="ECO:0000256" key="6">
    <source>
        <dbReference type="ARBA" id="ARBA00058003"/>
    </source>
</evidence>
<dbReference type="InterPro" id="IPR000421">
    <property type="entry name" value="FA58C"/>
</dbReference>
<comment type="similarity">
    <text evidence="7">Belongs to the IFT25 family.</text>
</comment>
<dbReference type="Gene3D" id="2.60.120.260">
    <property type="entry name" value="Galactose-binding domain-like"/>
    <property type="match status" value="1"/>
</dbReference>
<evidence type="ECO:0000256" key="3">
    <source>
        <dbReference type="ARBA" id="ARBA00022837"/>
    </source>
</evidence>
<dbReference type="Proteomes" id="UP000829720">
    <property type="component" value="Unassembled WGS sequence"/>
</dbReference>
<evidence type="ECO:0000256" key="1">
    <source>
        <dbReference type="ARBA" id="ARBA00004138"/>
    </source>
</evidence>
<keyword evidence="3" id="KW-0106">Calcium</keyword>
<comment type="subunit">
    <text evidence="8">Component of the IFT complex B, at least composed of IFT20, IFT22, IFT25, IFT27, IFT46, IFT52, TRAF3IP1/IFT54, IFT57, IFT74, IFT80, IFT81, and IFT88. Interacts with IFT27. Interacts with IFT88.</text>
</comment>
<dbReference type="GO" id="GO:0005929">
    <property type="term" value="C:cilium"/>
    <property type="evidence" value="ECO:0007669"/>
    <property type="project" value="UniProtKB-SubCell"/>
</dbReference>
<dbReference type="GO" id="GO:0042073">
    <property type="term" value="P:intraciliary transport"/>
    <property type="evidence" value="ECO:0007669"/>
    <property type="project" value="InterPro"/>
</dbReference>
<evidence type="ECO:0000313" key="14">
    <source>
        <dbReference type="Proteomes" id="UP000829720"/>
    </source>
</evidence>